<name>C6Y3P4_PEDHD</name>
<organism evidence="1 2">
    <name type="scientific">Pedobacter heparinus (strain ATCC 13125 / DSM 2366 / CIP 104194 / JCM 7457 / NBRC 12017 / NCIMB 9290 / NRRL B-14731 / HIM 762-3)</name>
    <dbReference type="NCBI Taxonomy" id="485917"/>
    <lineage>
        <taxon>Bacteria</taxon>
        <taxon>Pseudomonadati</taxon>
        <taxon>Bacteroidota</taxon>
        <taxon>Sphingobacteriia</taxon>
        <taxon>Sphingobacteriales</taxon>
        <taxon>Sphingobacteriaceae</taxon>
        <taxon>Pedobacter</taxon>
    </lineage>
</organism>
<gene>
    <name evidence="1" type="ordered locus">Phep_1105</name>
</gene>
<protein>
    <submittedName>
        <fullName evidence="1">Uncharacterized protein</fullName>
    </submittedName>
</protein>
<proteinExistence type="predicted"/>
<dbReference type="HOGENOM" id="CLU_1538624_0_0_10"/>
<dbReference type="EMBL" id="CP001681">
    <property type="protein sequence ID" value="ACU03323.1"/>
    <property type="molecule type" value="Genomic_DNA"/>
</dbReference>
<dbReference type="STRING" id="485917.Phep_1105"/>
<keyword evidence="2" id="KW-1185">Reference proteome</keyword>
<reference evidence="1 2" key="1">
    <citation type="journal article" date="2009" name="Stand. Genomic Sci.">
        <title>Complete genome sequence of Pedobacter heparinus type strain (HIM 762-3).</title>
        <authorList>
            <person name="Han C."/>
            <person name="Spring S."/>
            <person name="Lapidus A."/>
            <person name="Del Rio T.G."/>
            <person name="Tice H."/>
            <person name="Copeland A."/>
            <person name="Cheng J.F."/>
            <person name="Lucas S."/>
            <person name="Chen F."/>
            <person name="Nolan M."/>
            <person name="Bruce D."/>
            <person name="Goodwin L."/>
            <person name="Pitluck S."/>
            <person name="Ivanova N."/>
            <person name="Mavromatis K."/>
            <person name="Mikhailova N."/>
            <person name="Pati A."/>
            <person name="Chen A."/>
            <person name="Palaniappan K."/>
            <person name="Land M."/>
            <person name="Hauser L."/>
            <person name="Chang Y.J."/>
            <person name="Jeffries C.C."/>
            <person name="Saunders E."/>
            <person name="Chertkov O."/>
            <person name="Brettin T."/>
            <person name="Goker M."/>
            <person name="Rohde M."/>
            <person name="Bristow J."/>
            <person name="Eisen J.A."/>
            <person name="Markowitz V."/>
            <person name="Hugenholtz P."/>
            <person name="Kyrpides N.C."/>
            <person name="Klenk H.P."/>
            <person name="Detter J.C."/>
        </authorList>
    </citation>
    <scope>NUCLEOTIDE SEQUENCE [LARGE SCALE GENOMIC DNA]</scope>
    <source>
        <strain evidence="2">ATCC 13125 / DSM 2366 / CIP 104194 / JCM 7457 / NBRC 12017 / NCIMB 9290 / NRRL B-14731 / HIM 762-3</strain>
    </source>
</reference>
<evidence type="ECO:0000313" key="2">
    <source>
        <dbReference type="Proteomes" id="UP000000852"/>
    </source>
</evidence>
<dbReference type="KEGG" id="phe:Phep_1105"/>
<accession>C6Y3P4</accession>
<dbReference type="AlphaFoldDB" id="C6Y3P4"/>
<evidence type="ECO:0000313" key="1">
    <source>
        <dbReference type="EMBL" id="ACU03323.1"/>
    </source>
</evidence>
<dbReference type="RefSeq" id="WP_012781267.1">
    <property type="nucleotide sequence ID" value="NC_013061.1"/>
</dbReference>
<dbReference type="Proteomes" id="UP000000852">
    <property type="component" value="Chromosome"/>
</dbReference>
<sequence length="174" mass="20189">MKNKTLDYTLVLKLVIPLMLLLLLASYQLAFKRTWESYRTYTLLKEQGLGTDRLSVSPVYTLARIKKVDELYRRFRVDTLAWKNTLWNSAAGLAQKYACTINAYPPVKTVLYNEQQFYRQAMGFNGEFGNLQQLLHELSYLKNIGVLSGITYVKKPREKQLMLNVELLALPDKD</sequence>
<dbReference type="OrthoDB" id="767255at2"/>